<feature type="transmembrane region" description="Helical" evidence="2">
    <location>
        <begin position="143"/>
        <end position="163"/>
    </location>
</feature>
<dbReference type="RefSeq" id="WP_007278833.1">
    <property type="nucleotide sequence ID" value="NZ_ABCK01000009.1"/>
</dbReference>
<gene>
    <name evidence="4" type="ORF">LNTAR_05441</name>
</gene>
<dbReference type="InterPro" id="IPR019734">
    <property type="entry name" value="TPR_rpt"/>
</dbReference>
<dbReference type="STRING" id="313628.LNTAR_05441"/>
<dbReference type="SUPFAM" id="SSF48452">
    <property type="entry name" value="TPR-like"/>
    <property type="match status" value="1"/>
</dbReference>
<dbReference type="eggNOG" id="COG0457">
    <property type="taxonomic scope" value="Bacteria"/>
</dbReference>
<evidence type="ECO:0000313" key="5">
    <source>
        <dbReference type="Proteomes" id="UP000004947"/>
    </source>
</evidence>
<dbReference type="PROSITE" id="PS50005">
    <property type="entry name" value="TPR"/>
    <property type="match status" value="1"/>
</dbReference>
<keyword evidence="2" id="KW-0812">Transmembrane</keyword>
<dbReference type="Pfam" id="PF00515">
    <property type="entry name" value="TPR_1"/>
    <property type="match status" value="1"/>
</dbReference>
<dbReference type="EMBL" id="ABCK01000009">
    <property type="protein sequence ID" value="EDM27530.1"/>
    <property type="molecule type" value="Genomic_DNA"/>
</dbReference>
<organism evidence="4 5">
    <name type="scientific">Lentisphaera araneosa HTCC2155</name>
    <dbReference type="NCBI Taxonomy" id="313628"/>
    <lineage>
        <taxon>Bacteria</taxon>
        <taxon>Pseudomonadati</taxon>
        <taxon>Lentisphaerota</taxon>
        <taxon>Lentisphaeria</taxon>
        <taxon>Lentisphaerales</taxon>
        <taxon>Lentisphaeraceae</taxon>
        <taxon>Lentisphaera</taxon>
    </lineage>
</organism>
<evidence type="ECO:0000256" key="3">
    <source>
        <dbReference type="SAM" id="SignalP"/>
    </source>
</evidence>
<keyword evidence="2" id="KW-0472">Membrane</keyword>
<keyword evidence="1" id="KW-0802">TPR repeat</keyword>
<dbReference type="AlphaFoldDB" id="A6DLS5"/>
<feature type="chain" id="PRO_5002694518" evidence="3">
    <location>
        <begin position="18"/>
        <end position="263"/>
    </location>
</feature>
<feature type="repeat" description="TPR" evidence="1">
    <location>
        <begin position="70"/>
        <end position="103"/>
    </location>
</feature>
<dbReference type="Proteomes" id="UP000004947">
    <property type="component" value="Unassembled WGS sequence"/>
</dbReference>
<proteinExistence type="predicted"/>
<protein>
    <submittedName>
        <fullName evidence="4">BatE, TRP domain containing protein</fullName>
    </submittedName>
</protein>
<keyword evidence="2" id="KW-1133">Transmembrane helix</keyword>
<feature type="transmembrane region" description="Helical" evidence="2">
    <location>
        <begin position="175"/>
        <end position="195"/>
    </location>
</feature>
<dbReference type="SMART" id="SM00028">
    <property type="entry name" value="TPR"/>
    <property type="match status" value="1"/>
</dbReference>
<keyword evidence="5" id="KW-1185">Reference proteome</keyword>
<sequence>MPKLILCLLFFCSSIFATQLSDKEILAQANNDFEQAKFAALQNPEVAEDLYIKSINAYRFLIEEKAYKNSQLYNNLANAYFMHGEAGLAILHYHRALRLDPTNADISHNLRYAQAQTNDVVPQNSFQEILNFVCFWHAWNPQLRLGLFFFFNLSFFGLCAYALHSNKTWVKKTRLYTGLLSLIFAISILISVSSFDQNIDGVIVSKESNPRQGNGYIYNNAFTNPLHAGTEFALLEDRGEWLHIELVNGSTCWIKNSDIALLK</sequence>
<dbReference type="Gene3D" id="1.25.40.10">
    <property type="entry name" value="Tetratricopeptide repeat domain"/>
    <property type="match status" value="1"/>
</dbReference>
<feature type="signal peptide" evidence="3">
    <location>
        <begin position="1"/>
        <end position="17"/>
    </location>
</feature>
<name>A6DLS5_9BACT</name>
<dbReference type="InterPro" id="IPR011990">
    <property type="entry name" value="TPR-like_helical_dom_sf"/>
</dbReference>
<reference evidence="4 5" key="1">
    <citation type="journal article" date="2010" name="J. Bacteriol.">
        <title>Genome sequence of Lentisphaera araneosa HTCC2155T, the type species of the order Lentisphaerales in the phylum Lentisphaerae.</title>
        <authorList>
            <person name="Thrash J.C."/>
            <person name="Cho J.C."/>
            <person name="Vergin K.L."/>
            <person name="Morris R.M."/>
            <person name="Giovannoni S.J."/>
        </authorList>
    </citation>
    <scope>NUCLEOTIDE SEQUENCE [LARGE SCALE GENOMIC DNA]</scope>
    <source>
        <strain evidence="4 5">HTCC2155</strain>
    </source>
</reference>
<evidence type="ECO:0000256" key="1">
    <source>
        <dbReference type="PROSITE-ProRule" id="PRU00339"/>
    </source>
</evidence>
<accession>A6DLS5</accession>
<keyword evidence="3" id="KW-0732">Signal</keyword>
<evidence type="ECO:0000313" key="4">
    <source>
        <dbReference type="EMBL" id="EDM27530.1"/>
    </source>
</evidence>
<dbReference type="OrthoDB" id="289608at2"/>
<comment type="caution">
    <text evidence="4">The sequence shown here is derived from an EMBL/GenBank/DDBJ whole genome shotgun (WGS) entry which is preliminary data.</text>
</comment>
<evidence type="ECO:0000256" key="2">
    <source>
        <dbReference type="SAM" id="Phobius"/>
    </source>
</evidence>